<proteinExistence type="predicted"/>
<dbReference type="SUPFAM" id="SSF53254">
    <property type="entry name" value="Phosphoglycerate mutase-like"/>
    <property type="match status" value="1"/>
</dbReference>
<dbReference type="Pfam" id="PF00300">
    <property type="entry name" value="His_Phos_1"/>
    <property type="match status" value="1"/>
</dbReference>
<dbReference type="AlphaFoldDB" id="A0A6C0JCX5"/>
<dbReference type="PANTHER" id="PTHR16469:SF27">
    <property type="entry name" value="UBIQUITIN-ASSOCIATED AND SH3 DOMAIN-CONTAINING BA-RELATED"/>
    <property type="match status" value="1"/>
</dbReference>
<protein>
    <recommendedName>
        <fullName evidence="2">Phosphoglycerate mutase family protein</fullName>
    </recommendedName>
</protein>
<accession>A0A6C0JCX5</accession>
<evidence type="ECO:0008006" key="2">
    <source>
        <dbReference type="Google" id="ProtNLM"/>
    </source>
</evidence>
<dbReference type="InterPro" id="IPR013078">
    <property type="entry name" value="His_Pase_superF_clade-1"/>
</dbReference>
<sequence length="181" mass="21617">MRIIILRHGKRYEPPTFNTTLTNEGFIQADGLIEKLKDLKIDVILCSPFIRTIHTIFPYAMWNSKLINIENSLMEYLDLDIHTLESIQYNFDTYGNYLKMGLNIHYKSFLKLEDVKIHETEEQLHTRTKNFLEYIKYNYNEDTTILLVSHMSTCNSLKKYFIQNTETEDRFDMGSYEVYEL</sequence>
<evidence type="ECO:0000313" key="1">
    <source>
        <dbReference type="EMBL" id="QHU01598.1"/>
    </source>
</evidence>
<dbReference type="PANTHER" id="PTHR16469">
    <property type="entry name" value="UBIQUITIN-ASSOCIATED AND SH3 DOMAIN-CONTAINING BA-RELATED"/>
    <property type="match status" value="1"/>
</dbReference>
<dbReference type="InterPro" id="IPR051710">
    <property type="entry name" value="Phosphatase_SH3-domain"/>
</dbReference>
<reference evidence="1" key="1">
    <citation type="journal article" date="2020" name="Nature">
        <title>Giant virus diversity and host interactions through global metagenomics.</title>
        <authorList>
            <person name="Schulz F."/>
            <person name="Roux S."/>
            <person name="Paez-Espino D."/>
            <person name="Jungbluth S."/>
            <person name="Walsh D.A."/>
            <person name="Denef V.J."/>
            <person name="McMahon K.D."/>
            <person name="Konstantinidis K.T."/>
            <person name="Eloe-Fadrosh E.A."/>
            <person name="Kyrpides N.C."/>
            <person name="Woyke T."/>
        </authorList>
    </citation>
    <scope>NUCLEOTIDE SEQUENCE</scope>
    <source>
        <strain evidence="1">GVMAG-M-3300025874-2</strain>
    </source>
</reference>
<dbReference type="Gene3D" id="3.40.50.1240">
    <property type="entry name" value="Phosphoglycerate mutase-like"/>
    <property type="match status" value="1"/>
</dbReference>
<dbReference type="EMBL" id="MN740346">
    <property type="protein sequence ID" value="QHU01598.1"/>
    <property type="molecule type" value="Genomic_DNA"/>
</dbReference>
<dbReference type="InterPro" id="IPR029033">
    <property type="entry name" value="His_PPase_superfam"/>
</dbReference>
<name>A0A6C0JCX5_9ZZZZ</name>
<organism evidence="1">
    <name type="scientific">viral metagenome</name>
    <dbReference type="NCBI Taxonomy" id="1070528"/>
    <lineage>
        <taxon>unclassified sequences</taxon>
        <taxon>metagenomes</taxon>
        <taxon>organismal metagenomes</taxon>
    </lineage>
</organism>
<dbReference type="CDD" id="cd07067">
    <property type="entry name" value="HP_PGM_like"/>
    <property type="match status" value="1"/>
</dbReference>